<dbReference type="RefSeq" id="WP_099365798.1">
    <property type="nucleotide sequence ID" value="NZ_JAYLLN010000026.1"/>
</dbReference>
<keyword evidence="1" id="KW-0732">Signal</keyword>
<evidence type="ECO:0000313" key="3">
    <source>
        <dbReference type="Proteomes" id="UP001363035"/>
    </source>
</evidence>
<feature type="signal peptide" evidence="1">
    <location>
        <begin position="1"/>
        <end position="21"/>
    </location>
</feature>
<organism evidence="2 3">
    <name type="scientific">Sphingobacterium tenebrionis</name>
    <dbReference type="NCBI Taxonomy" id="3111775"/>
    <lineage>
        <taxon>Bacteria</taxon>
        <taxon>Pseudomonadati</taxon>
        <taxon>Bacteroidota</taxon>
        <taxon>Sphingobacteriia</taxon>
        <taxon>Sphingobacteriales</taxon>
        <taxon>Sphingobacteriaceae</taxon>
        <taxon>Sphingobacterium</taxon>
    </lineage>
</organism>
<sequence>MLQKKSFLFAIILFFAIKLHAQVPDSIPPFHKFKDYELGATFSRDSLNKDHKQVFILYDAGCGHCQELGHEFAKAIPELDSLVDYYFIAMQEKPLVEGYINMFAKELKNYANVKFLHDPEGEFILKFHPKNFPATYIYDRKTSKLLFQIDGESKVAKMLPFLKKQKE</sequence>
<dbReference type="Gene3D" id="3.40.30.10">
    <property type="entry name" value="Glutaredoxin"/>
    <property type="match status" value="1"/>
</dbReference>
<name>A0ABU8I7E0_9SPHI</name>
<dbReference type="EMBL" id="JAYLLN010000026">
    <property type="protein sequence ID" value="MEI5985418.1"/>
    <property type="molecule type" value="Genomic_DNA"/>
</dbReference>
<feature type="chain" id="PRO_5045845247" description="Thioredoxin domain-containing protein" evidence="1">
    <location>
        <begin position="22"/>
        <end position="167"/>
    </location>
</feature>
<proteinExistence type="predicted"/>
<gene>
    <name evidence="2" type="ORF">VJ786_10945</name>
</gene>
<accession>A0ABU8I7E0</accession>
<protein>
    <recommendedName>
        <fullName evidence="4">Thioredoxin domain-containing protein</fullName>
    </recommendedName>
</protein>
<comment type="caution">
    <text evidence="2">The sequence shown here is derived from an EMBL/GenBank/DDBJ whole genome shotgun (WGS) entry which is preliminary data.</text>
</comment>
<evidence type="ECO:0000313" key="2">
    <source>
        <dbReference type="EMBL" id="MEI5985418.1"/>
    </source>
</evidence>
<evidence type="ECO:0008006" key="4">
    <source>
        <dbReference type="Google" id="ProtNLM"/>
    </source>
</evidence>
<dbReference type="Proteomes" id="UP001363035">
    <property type="component" value="Unassembled WGS sequence"/>
</dbReference>
<evidence type="ECO:0000256" key="1">
    <source>
        <dbReference type="SAM" id="SignalP"/>
    </source>
</evidence>
<dbReference type="SUPFAM" id="SSF52833">
    <property type="entry name" value="Thioredoxin-like"/>
    <property type="match status" value="1"/>
</dbReference>
<dbReference type="InterPro" id="IPR036249">
    <property type="entry name" value="Thioredoxin-like_sf"/>
</dbReference>
<reference evidence="2 3" key="1">
    <citation type="submission" date="2024-01" db="EMBL/GenBank/DDBJ databases">
        <title>Sphingobacterium tenebrionis sp. nov., a novel endophyte isolated from tenebrio molitor intestines.</title>
        <authorList>
            <person name="Zhang C."/>
        </authorList>
    </citation>
    <scope>NUCLEOTIDE SEQUENCE [LARGE SCALE GENOMIC DNA]</scope>
    <source>
        <strain evidence="2 3">PU5-4</strain>
    </source>
</reference>
<keyword evidence="3" id="KW-1185">Reference proteome</keyword>